<organism evidence="1 2">
    <name type="scientific">Nitrincola tapanii</name>
    <dbReference type="NCBI Taxonomy" id="1708751"/>
    <lineage>
        <taxon>Bacteria</taxon>
        <taxon>Pseudomonadati</taxon>
        <taxon>Pseudomonadota</taxon>
        <taxon>Gammaproteobacteria</taxon>
        <taxon>Oceanospirillales</taxon>
        <taxon>Oceanospirillaceae</taxon>
        <taxon>Nitrincola</taxon>
    </lineage>
</organism>
<proteinExistence type="predicted"/>
<keyword evidence="2" id="KW-1185">Reference proteome</keyword>
<sequence>MSSTAPGLFVPKLEQKRIANLLFILDELEKVGDSRNNGNPYNVLLQVLEPENARMFADRLTALKSL</sequence>
<dbReference type="AlphaFoldDB" id="A0A5A9W4M0"/>
<evidence type="ECO:0000313" key="2">
    <source>
        <dbReference type="Proteomes" id="UP000325302"/>
    </source>
</evidence>
<gene>
    <name evidence="1" type="ORF">E1H14_06255</name>
</gene>
<dbReference type="EMBL" id="SMRS01000004">
    <property type="protein sequence ID" value="KAA0875018.1"/>
    <property type="molecule type" value="Genomic_DNA"/>
</dbReference>
<dbReference type="RefSeq" id="WP_149390598.1">
    <property type="nucleotide sequence ID" value="NZ_SMRS01000004.1"/>
</dbReference>
<dbReference type="Gene3D" id="3.40.50.300">
    <property type="entry name" value="P-loop containing nucleotide triphosphate hydrolases"/>
    <property type="match status" value="1"/>
</dbReference>
<name>A0A5A9W4M0_9GAMM</name>
<protein>
    <submittedName>
        <fullName evidence="1">Uncharacterized protein</fullName>
    </submittedName>
</protein>
<evidence type="ECO:0000313" key="1">
    <source>
        <dbReference type="EMBL" id="KAA0875018.1"/>
    </source>
</evidence>
<accession>A0A5A9W4M0</accession>
<dbReference type="InterPro" id="IPR027417">
    <property type="entry name" value="P-loop_NTPase"/>
</dbReference>
<reference evidence="1 2" key="1">
    <citation type="submission" date="2019-03" db="EMBL/GenBank/DDBJ databases">
        <title>Nitrincola sp. nov. isolated from an Indian soda lake.</title>
        <authorList>
            <person name="Joshi A."/>
            <person name="Thite S.V."/>
            <person name="Joseph N."/>
            <person name="Dhotre D."/>
            <person name="Moorthy M."/>
            <person name="Shouche Y.S."/>
        </authorList>
    </citation>
    <scope>NUCLEOTIDE SEQUENCE [LARGE SCALE GENOMIC DNA]</scope>
    <source>
        <strain evidence="1 2">MEB193</strain>
    </source>
</reference>
<comment type="caution">
    <text evidence="1">The sequence shown here is derived from an EMBL/GenBank/DDBJ whole genome shotgun (WGS) entry which is preliminary data.</text>
</comment>
<dbReference type="Proteomes" id="UP000325302">
    <property type="component" value="Unassembled WGS sequence"/>
</dbReference>